<dbReference type="Proteomes" id="UP000308197">
    <property type="component" value="Unassembled WGS sequence"/>
</dbReference>
<evidence type="ECO:0000256" key="4">
    <source>
        <dbReference type="SAM" id="MobiDB-lite"/>
    </source>
</evidence>
<keyword evidence="6" id="KW-1185">Reference proteome</keyword>
<keyword evidence="3" id="KW-0544">Nucleosome core</keyword>
<comment type="subcellular location">
    <subcellularLocation>
        <location evidence="1">Chromosome</location>
    </subcellularLocation>
</comment>
<evidence type="ECO:0000313" key="6">
    <source>
        <dbReference type="Proteomes" id="UP000308197"/>
    </source>
</evidence>
<dbReference type="AlphaFoldDB" id="A0A5C3PCL5"/>
<feature type="compositionally biased region" description="Polar residues" evidence="4">
    <location>
        <begin position="1"/>
        <end position="11"/>
    </location>
</feature>
<keyword evidence="2" id="KW-0158">Chromosome</keyword>
<feature type="region of interest" description="Disordered" evidence="4">
    <location>
        <begin position="500"/>
        <end position="629"/>
    </location>
</feature>
<feature type="compositionally biased region" description="Polar residues" evidence="4">
    <location>
        <begin position="113"/>
        <end position="128"/>
    </location>
</feature>
<accession>A0A5C3PCL5</accession>
<keyword evidence="3" id="KW-0238">DNA-binding</keyword>
<evidence type="ECO:0000256" key="2">
    <source>
        <dbReference type="ARBA" id="ARBA00022454"/>
    </source>
</evidence>
<proteinExistence type="predicted"/>
<dbReference type="STRING" id="1314778.A0A5C3PCL5"/>
<evidence type="ECO:0000256" key="1">
    <source>
        <dbReference type="ARBA" id="ARBA00004286"/>
    </source>
</evidence>
<dbReference type="GO" id="GO:0030527">
    <property type="term" value="F:structural constituent of chromatin"/>
    <property type="evidence" value="ECO:0007669"/>
    <property type="project" value="InterPro"/>
</dbReference>
<dbReference type="EMBL" id="ML211189">
    <property type="protein sequence ID" value="TFK86659.1"/>
    <property type="molecule type" value="Genomic_DNA"/>
</dbReference>
<gene>
    <name evidence="5" type="ORF">K466DRAFT_587037</name>
</gene>
<protein>
    <submittedName>
        <fullName evidence="5">Uncharacterized protein</fullName>
    </submittedName>
</protein>
<feature type="compositionally biased region" description="Basic and acidic residues" evidence="4">
    <location>
        <begin position="98"/>
        <end position="112"/>
    </location>
</feature>
<feature type="region of interest" description="Disordered" evidence="4">
    <location>
        <begin position="1"/>
        <end position="291"/>
    </location>
</feature>
<organism evidence="5 6">
    <name type="scientific">Polyporus arcularius HHB13444</name>
    <dbReference type="NCBI Taxonomy" id="1314778"/>
    <lineage>
        <taxon>Eukaryota</taxon>
        <taxon>Fungi</taxon>
        <taxon>Dikarya</taxon>
        <taxon>Basidiomycota</taxon>
        <taxon>Agaricomycotina</taxon>
        <taxon>Agaricomycetes</taxon>
        <taxon>Polyporales</taxon>
        <taxon>Polyporaceae</taxon>
        <taxon>Polyporus</taxon>
    </lineage>
</organism>
<dbReference type="GO" id="GO:0000786">
    <property type="term" value="C:nucleosome"/>
    <property type="evidence" value="ECO:0007669"/>
    <property type="project" value="UniProtKB-KW"/>
</dbReference>
<feature type="compositionally biased region" description="Pro residues" evidence="4">
    <location>
        <begin position="577"/>
        <end position="592"/>
    </location>
</feature>
<dbReference type="GO" id="GO:0003677">
    <property type="term" value="F:DNA binding"/>
    <property type="evidence" value="ECO:0007669"/>
    <property type="project" value="InterPro"/>
</dbReference>
<dbReference type="PRINTS" id="PR00622">
    <property type="entry name" value="HISTONEH3"/>
</dbReference>
<evidence type="ECO:0000256" key="3">
    <source>
        <dbReference type="ARBA" id="ARBA00023269"/>
    </source>
</evidence>
<feature type="compositionally biased region" description="Low complexity" evidence="4">
    <location>
        <begin position="56"/>
        <end position="65"/>
    </location>
</feature>
<feature type="compositionally biased region" description="Polar residues" evidence="4">
    <location>
        <begin position="176"/>
        <end position="186"/>
    </location>
</feature>
<sequence>MPSDDNANAGPSQERRAFKTGTRKSAQPREQLPPGHARKTTVANVMSRLPARKTIPPAAGGPLPAIREQLPARKTIPAAAGGPLRLDHTRETSGPNTRDGDRDRRTASRKTAEPTSQSQVNRPKSTFSYVAPLLRTRTLPTKEGPLLPSAHVAEERRERERRRERDEYALGPTRSAPRTSLPSMSVQRRVVQSPRKQQQSPVSRRAPAMTSARGPVPLDRIPDARVHVGRGGKLVFGSSDSEDESSSSDEVMQAPNARIPNPRWPSGGRAPRRQLSTKAARKTKPAAAQPDPIIRLTKAAKKLRVNVDSDEGTDGRRMLVPGERLARKLQAAPVLVSDAEEVIVLSDSEDDVEELYRALDALTLSEARMQKRKRLPFLLKNLWKGFMYQCQRHGVRTSPPNAPRGAVKVVFKYYLEANDSGASSDSSSDAREYQTYVGSMADWRCPMCELHKPFPTREMLIFHLSRDHTEVKVSWREITVRNEHRWRLDLVIPDIAELTDSSSEEEEEPAGVPQEAEDVVPPPNEDQPDTADAAPTEQLFLPESDDEESPPPTTPPTLFSSEEVEEKKVLIRSSSSPTPPTAVKPPQSPPPHTRGRPSLPTAARTSYRGSLPARYPSPPPPHDKLGPAAQYPYLPDKGEDGQELYSCRIGGPRLFDLVSMLPTEEFGIMAWAVVDREEELFEMEDLRDEDKVVLALWNRWIMLNRASFIFKDYFEGVKLFIKRYWQVIHQAAGWRALREFLITLSVNKFLTFDKVLKSLQFYESLTGMALWYKDEIDGDGPS</sequence>
<dbReference type="InParanoid" id="A0A5C3PCL5"/>
<reference evidence="5 6" key="1">
    <citation type="journal article" date="2019" name="Nat. Ecol. Evol.">
        <title>Megaphylogeny resolves global patterns of mushroom evolution.</title>
        <authorList>
            <person name="Varga T."/>
            <person name="Krizsan K."/>
            <person name="Foldi C."/>
            <person name="Dima B."/>
            <person name="Sanchez-Garcia M."/>
            <person name="Sanchez-Ramirez S."/>
            <person name="Szollosi G.J."/>
            <person name="Szarkandi J.G."/>
            <person name="Papp V."/>
            <person name="Albert L."/>
            <person name="Andreopoulos W."/>
            <person name="Angelini C."/>
            <person name="Antonin V."/>
            <person name="Barry K.W."/>
            <person name="Bougher N.L."/>
            <person name="Buchanan P."/>
            <person name="Buyck B."/>
            <person name="Bense V."/>
            <person name="Catcheside P."/>
            <person name="Chovatia M."/>
            <person name="Cooper J."/>
            <person name="Damon W."/>
            <person name="Desjardin D."/>
            <person name="Finy P."/>
            <person name="Geml J."/>
            <person name="Haridas S."/>
            <person name="Hughes K."/>
            <person name="Justo A."/>
            <person name="Karasinski D."/>
            <person name="Kautmanova I."/>
            <person name="Kiss B."/>
            <person name="Kocsube S."/>
            <person name="Kotiranta H."/>
            <person name="LaButti K.M."/>
            <person name="Lechner B.E."/>
            <person name="Liimatainen K."/>
            <person name="Lipzen A."/>
            <person name="Lukacs Z."/>
            <person name="Mihaltcheva S."/>
            <person name="Morgado L.N."/>
            <person name="Niskanen T."/>
            <person name="Noordeloos M.E."/>
            <person name="Ohm R.A."/>
            <person name="Ortiz-Santana B."/>
            <person name="Ovrebo C."/>
            <person name="Racz N."/>
            <person name="Riley R."/>
            <person name="Savchenko A."/>
            <person name="Shiryaev A."/>
            <person name="Soop K."/>
            <person name="Spirin V."/>
            <person name="Szebenyi C."/>
            <person name="Tomsovsky M."/>
            <person name="Tulloss R.E."/>
            <person name="Uehling J."/>
            <person name="Grigoriev I.V."/>
            <person name="Vagvolgyi C."/>
            <person name="Papp T."/>
            <person name="Martin F.M."/>
            <person name="Miettinen O."/>
            <person name="Hibbett D.S."/>
            <person name="Nagy L.G."/>
        </authorList>
    </citation>
    <scope>NUCLEOTIDE SEQUENCE [LARGE SCALE GENOMIC DNA]</scope>
    <source>
        <strain evidence="5 6">HHB13444</strain>
    </source>
</reference>
<evidence type="ECO:0000313" key="5">
    <source>
        <dbReference type="EMBL" id="TFK86659.1"/>
    </source>
</evidence>
<dbReference type="InterPro" id="IPR000164">
    <property type="entry name" value="Histone_H3/CENP-A"/>
</dbReference>
<name>A0A5C3PCL5_9APHY</name>
<feature type="compositionally biased region" description="Basic and acidic residues" evidence="4">
    <location>
        <begin position="152"/>
        <end position="168"/>
    </location>
</feature>